<proteinExistence type="predicted"/>
<dbReference type="Gene3D" id="3.10.450.50">
    <property type="match status" value="1"/>
</dbReference>
<dbReference type="RefSeq" id="WP_142623536.1">
    <property type="nucleotide sequence ID" value="NZ_VIRM01000046.1"/>
</dbReference>
<evidence type="ECO:0000259" key="1">
    <source>
        <dbReference type="Pfam" id="PF12680"/>
    </source>
</evidence>
<dbReference type="InterPro" id="IPR009959">
    <property type="entry name" value="Cyclase_SnoaL-like"/>
</dbReference>
<dbReference type="Pfam" id="PF12680">
    <property type="entry name" value="SnoaL_2"/>
    <property type="match status" value="1"/>
</dbReference>
<feature type="domain" description="SnoaL-like" evidence="1">
    <location>
        <begin position="9"/>
        <end position="105"/>
    </location>
</feature>
<dbReference type="SUPFAM" id="SSF54427">
    <property type="entry name" value="NTF2-like"/>
    <property type="match status" value="1"/>
</dbReference>
<sequence length="113" mass="12578">MDDMRALAHRMHHAFNTRDLAATGTIFAPGFVSHPMGTTGPESVRRAWSAMLDRHPELHTVIEDVVAEGDKVVVRFTLTGAPATERGRAPEAIEMFRVENERIAELWGVSTLR</sequence>
<dbReference type="GO" id="GO:0030638">
    <property type="term" value="P:polyketide metabolic process"/>
    <property type="evidence" value="ECO:0007669"/>
    <property type="project" value="InterPro"/>
</dbReference>
<gene>
    <name evidence="2" type="ORF">FLX08_29495</name>
</gene>
<dbReference type="PANTHER" id="PTHR38436">
    <property type="entry name" value="POLYKETIDE CYCLASE SNOAL-LIKE DOMAIN"/>
    <property type="match status" value="1"/>
</dbReference>
<evidence type="ECO:0000313" key="2">
    <source>
        <dbReference type="EMBL" id="TQS17404.1"/>
    </source>
</evidence>
<comment type="caution">
    <text evidence="2">The sequence shown here is derived from an EMBL/GenBank/DDBJ whole genome shotgun (WGS) entry which is preliminary data.</text>
</comment>
<dbReference type="EMBL" id="VIRM01000046">
    <property type="protein sequence ID" value="TQS17404.1"/>
    <property type="molecule type" value="Genomic_DNA"/>
</dbReference>
<dbReference type="AlphaFoldDB" id="A0A544YKV6"/>
<dbReference type="InterPro" id="IPR037401">
    <property type="entry name" value="SnoaL-like"/>
</dbReference>
<dbReference type="InterPro" id="IPR032710">
    <property type="entry name" value="NTF2-like_dom_sf"/>
</dbReference>
<protein>
    <submittedName>
        <fullName evidence="2">Ester cyclase</fullName>
    </submittedName>
</protein>
<reference evidence="2 3" key="1">
    <citation type="submission" date="2019-07" db="EMBL/GenBank/DDBJ databases">
        <title>Microbispora hainanensis DSM 45428.</title>
        <authorList>
            <person name="Thawai C."/>
        </authorList>
    </citation>
    <scope>NUCLEOTIDE SEQUENCE [LARGE SCALE GENOMIC DNA]</scope>
    <source>
        <strain evidence="2 3">DSM 45428</strain>
    </source>
</reference>
<dbReference type="Proteomes" id="UP000316541">
    <property type="component" value="Unassembled WGS sequence"/>
</dbReference>
<dbReference type="PANTHER" id="PTHR38436:SF1">
    <property type="entry name" value="ESTER CYCLASE"/>
    <property type="match status" value="1"/>
</dbReference>
<evidence type="ECO:0000313" key="3">
    <source>
        <dbReference type="Proteomes" id="UP000316541"/>
    </source>
</evidence>
<organism evidence="2 3">
    <name type="scientific">Microbispora hainanensis</name>
    <dbReference type="NCBI Taxonomy" id="568844"/>
    <lineage>
        <taxon>Bacteria</taxon>
        <taxon>Bacillati</taxon>
        <taxon>Actinomycetota</taxon>
        <taxon>Actinomycetes</taxon>
        <taxon>Streptosporangiales</taxon>
        <taxon>Streptosporangiaceae</taxon>
        <taxon>Microbispora</taxon>
    </lineage>
</organism>
<accession>A0A544YKV6</accession>
<name>A0A544YKV6_9ACTN</name>